<feature type="compositionally biased region" description="Basic residues" evidence="1">
    <location>
        <begin position="27"/>
        <end position="48"/>
    </location>
</feature>
<organism evidence="2 3">
    <name type="scientific">Paramarasmius palmivorus</name>
    <dbReference type="NCBI Taxonomy" id="297713"/>
    <lineage>
        <taxon>Eukaryota</taxon>
        <taxon>Fungi</taxon>
        <taxon>Dikarya</taxon>
        <taxon>Basidiomycota</taxon>
        <taxon>Agaricomycotina</taxon>
        <taxon>Agaricomycetes</taxon>
        <taxon>Agaricomycetidae</taxon>
        <taxon>Agaricales</taxon>
        <taxon>Marasmiineae</taxon>
        <taxon>Marasmiaceae</taxon>
        <taxon>Paramarasmius</taxon>
    </lineage>
</organism>
<feature type="compositionally biased region" description="Pro residues" evidence="1">
    <location>
        <begin position="127"/>
        <end position="157"/>
    </location>
</feature>
<protein>
    <submittedName>
        <fullName evidence="2">Uncharacterized protein</fullName>
    </submittedName>
</protein>
<sequence length="477" mass="52582">MADGRFTEHVMTQEGGPDRDPANPPHPRPRVAPKPISKPKKMSARMKSRMTIVSDQESGLSDEDGANEDGANEDGAKSAPNNKESYATFLPSFQPVDPSCLFDDDGSNVNAISAKVVDNEAASPAPVDEPTPAPVDEPTPAPVDEPTPAPVDEPTPAPVDDSSRMLVDSFTDSYRNVDGEATLAPLPGDTEDCIVGIAMAIDIGINNSLQMSAGAPGSFSLPSIVAGAIGRIPSGDAGEWLRDAVTVLTTSESMVETEVWQHIIYELVNLESQYLFINNSRQRLHSSVSRPEIYKKWFKDARTAVVPEPFPPLEDFRAELWAWWREINPEWRERIGDHYMSRSGDGDWTMLRCPGQNGLLLLTVGLRWWYLKESIQGGSKEWNEFAEDVLWVLEKVSDWEKKYPQPPPPSQKPPPASCISEKQPSSTQPHAASKPRSSQRLQSFTQPKTASKPRSGRGTIRFGESISDSRPTKRIRQ</sequence>
<comment type="caution">
    <text evidence="2">The sequence shown here is derived from an EMBL/GenBank/DDBJ whole genome shotgun (WGS) entry which is preliminary data.</text>
</comment>
<evidence type="ECO:0000313" key="3">
    <source>
        <dbReference type="Proteomes" id="UP001383192"/>
    </source>
</evidence>
<gene>
    <name evidence="2" type="ORF">VNI00_011200</name>
</gene>
<dbReference type="AlphaFoldDB" id="A0AAW0CFK9"/>
<feature type="region of interest" description="Disordered" evidence="1">
    <location>
        <begin position="120"/>
        <end position="163"/>
    </location>
</feature>
<feature type="compositionally biased region" description="Polar residues" evidence="1">
    <location>
        <begin position="420"/>
        <end position="449"/>
    </location>
</feature>
<reference evidence="2 3" key="1">
    <citation type="submission" date="2024-01" db="EMBL/GenBank/DDBJ databases">
        <title>A draft genome for a cacao thread blight-causing isolate of Paramarasmius palmivorus.</title>
        <authorList>
            <person name="Baruah I.K."/>
            <person name="Bukari Y."/>
            <person name="Amoako-Attah I."/>
            <person name="Meinhardt L.W."/>
            <person name="Bailey B.A."/>
            <person name="Cohen S.P."/>
        </authorList>
    </citation>
    <scope>NUCLEOTIDE SEQUENCE [LARGE SCALE GENOMIC DNA]</scope>
    <source>
        <strain evidence="2 3">GH-12</strain>
    </source>
</reference>
<feature type="region of interest" description="Disordered" evidence="1">
    <location>
        <begin position="1"/>
        <end position="83"/>
    </location>
</feature>
<evidence type="ECO:0000313" key="2">
    <source>
        <dbReference type="EMBL" id="KAK7037209.1"/>
    </source>
</evidence>
<evidence type="ECO:0000256" key="1">
    <source>
        <dbReference type="SAM" id="MobiDB-lite"/>
    </source>
</evidence>
<name>A0AAW0CFK9_9AGAR</name>
<feature type="region of interest" description="Disordered" evidence="1">
    <location>
        <begin position="401"/>
        <end position="477"/>
    </location>
</feature>
<proteinExistence type="predicted"/>
<dbReference type="EMBL" id="JAYKXP010000048">
    <property type="protein sequence ID" value="KAK7037209.1"/>
    <property type="molecule type" value="Genomic_DNA"/>
</dbReference>
<dbReference type="Proteomes" id="UP001383192">
    <property type="component" value="Unassembled WGS sequence"/>
</dbReference>
<accession>A0AAW0CFK9</accession>
<keyword evidence="3" id="KW-1185">Reference proteome</keyword>
<feature type="compositionally biased region" description="Pro residues" evidence="1">
    <location>
        <begin position="404"/>
        <end position="416"/>
    </location>
</feature>
<feature type="compositionally biased region" description="Acidic residues" evidence="1">
    <location>
        <begin position="60"/>
        <end position="72"/>
    </location>
</feature>